<comment type="caution">
    <text evidence="2">The sequence shown here is derived from an EMBL/GenBank/DDBJ whole genome shotgun (WGS) entry which is preliminary data.</text>
</comment>
<protein>
    <submittedName>
        <fullName evidence="2">Uma2 family endonuclease</fullName>
    </submittedName>
</protein>
<keyword evidence="2" id="KW-0255">Endonuclease</keyword>
<keyword evidence="3" id="KW-1185">Reference proteome</keyword>
<dbReference type="Proteomes" id="UP001319200">
    <property type="component" value="Unassembled WGS sequence"/>
</dbReference>
<reference evidence="2 3" key="1">
    <citation type="submission" date="2021-05" db="EMBL/GenBank/DDBJ databases">
        <title>A Polyphasic approach of four new species of the genus Ohtaekwangia: Ohtaekwangia histidinii sp. nov., Ohtaekwangia cretensis sp. nov., Ohtaekwangia indiensis sp. nov., Ohtaekwangia reichenbachii sp. nov. from diverse environment.</title>
        <authorList>
            <person name="Octaviana S."/>
        </authorList>
    </citation>
    <scope>NUCLEOTIDE SEQUENCE [LARGE SCALE GENOMIC DNA]</scope>
    <source>
        <strain evidence="2 3">PWU4</strain>
    </source>
</reference>
<dbReference type="PANTHER" id="PTHR34107:SF7">
    <property type="entry name" value="SLR2092 PROTEIN"/>
    <property type="match status" value="1"/>
</dbReference>
<dbReference type="InterPro" id="IPR011335">
    <property type="entry name" value="Restrct_endonuc-II-like"/>
</dbReference>
<dbReference type="Gene3D" id="3.90.1570.10">
    <property type="entry name" value="tt1808, chain A"/>
    <property type="match status" value="1"/>
</dbReference>
<accession>A0AAP2GK97</accession>
<evidence type="ECO:0000313" key="2">
    <source>
        <dbReference type="EMBL" id="MBT1699096.1"/>
    </source>
</evidence>
<dbReference type="InterPro" id="IPR008538">
    <property type="entry name" value="Uma2"/>
</dbReference>
<sequence>MEYLIKTKSIGGMTEEQFFWFCQENDSINFERNAKGEIIIMAPTGIDTDESNLEIASDLVYWNRKTKLGHVFGYNAGFTLPNNAVRSPDAAYIKKEEWLRVAPADRKRFAHVCPDFVIELLSETDHERFLHEKMKEWMENGCELSWMINPRKKETTIYRKNGSVEVRAFHETLDGENVLPGFTLDLTSVFTKEEQF</sequence>
<dbReference type="AlphaFoldDB" id="A0AAP2GK97"/>
<dbReference type="RefSeq" id="WP_254166550.1">
    <property type="nucleotide sequence ID" value="NZ_JAHESF010000021.1"/>
</dbReference>
<dbReference type="Pfam" id="PF05685">
    <property type="entry name" value="Uma2"/>
    <property type="match status" value="1"/>
</dbReference>
<name>A0AAP2GK97_9BACT</name>
<evidence type="ECO:0000259" key="1">
    <source>
        <dbReference type="Pfam" id="PF05685"/>
    </source>
</evidence>
<keyword evidence="2" id="KW-0540">Nuclease</keyword>
<dbReference type="GO" id="GO:0004519">
    <property type="term" value="F:endonuclease activity"/>
    <property type="evidence" value="ECO:0007669"/>
    <property type="project" value="UniProtKB-KW"/>
</dbReference>
<keyword evidence="2" id="KW-0378">Hydrolase</keyword>
<dbReference type="PANTHER" id="PTHR34107">
    <property type="entry name" value="SLL0198 PROTEIN-RELATED"/>
    <property type="match status" value="1"/>
</dbReference>
<dbReference type="SUPFAM" id="SSF52980">
    <property type="entry name" value="Restriction endonuclease-like"/>
    <property type="match status" value="1"/>
</dbReference>
<proteinExistence type="predicted"/>
<dbReference type="EMBL" id="JAHESF010000021">
    <property type="protein sequence ID" value="MBT1699096.1"/>
    <property type="molecule type" value="Genomic_DNA"/>
</dbReference>
<feature type="domain" description="Putative restriction endonuclease" evidence="1">
    <location>
        <begin position="16"/>
        <end position="186"/>
    </location>
</feature>
<gene>
    <name evidence="2" type="ORF">KK083_19530</name>
</gene>
<evidence type="ECO:0000313" key="3">
    <source>
        <dbReference type="Proteomes" id="UP001319200"/>
    </source>
</evidence>
<organism evidence="2 3">
    <name type="scientific">Chryseosolibacter histidini</name>
    <dbReference type="NCBI Taxonomy" id="2782349"/>
    <lineage>
        <taxon>Bacteria</taxon>
        <taxon>Pseudomonadati</taxon>
        <taxon>Bacteroidota</taxon>
        <taxon>Cytophagia</taxon>
        <taxon>Cytophagales</taxon>
        <taxon>Chryseotaleaceae</taxon>
        <taxon>Chryseosolibacter</taxon>
    </lineage>
</organism>
<dbReference type="InterPro" id="IPR012296">
    <property type="entry name" value="Nuclease_put_TT1808"/>
</dbReference>
<dbReference type="CDD" id="cd06260">
    <property type="entry name" value="DUF820-like"/>
    <property type="match status" value="1"/>
</dbReference>